<sequence>LRPVASIHYIPETLTPDTLRAAFEKVEFFRI</sequence>
<name>A0A4Z0L5J0_SALET</name>
<keyword evidence="2" id="KW-1185">Reference proteome</keyword>
<accession>A0A4Z0L5J0</accession>
<proteinExistence type="predicted"/>
<reference evidence="1 2" key="1">
    <citation type="submission" date="2018-03" db="EMBL/GenBank/DDBJ databases">
        <title>Non-Typhoidal Salmonella genome sequencing and assembly.</title>
        <authorList>
            <person name="Matchawe C."/>
        </authorList>
    </citation>
    <scope>NUCLEOTIDE SEQUENCE [LARGE SCALE GENOMIC DNA]</scope>
    <source>
        <strain evidence="1 2">22sa</strain>
    </source>
</reference>
<comment type="caution">
    <text evidence="1">The sequence shown here is derived from an EMBL/GenBank/DDBJ whole genome shotgun (WGS) entry which is preliminary data.</text>
</comment>
<dbReference type="Proteomes" id="UP000298196">
    <property type="component" value="Unassembled WGS sequence"/>
</dbReference>
<evidence type="ECO:0000313" key="1">
    <source>
        <dbReference type="EMBL" id="TGD55742.1"/>
    </source>
</evidence>
<dbReference type="EMBL" id="PYKI01002252">
    <property type="protein sequence ID" value="TGD55742.1"/>
    <property type="molecule type" value="Genomic_DNA"/>
</dbReference>
<dbReference type="AlphaFoldDB" id="A0A4Z0L5J0"/>
<evidence type="ECO:0000313" key="2">
    <source>
        <dbReference type="Proteomes" id="UP000298196"/>
    </source>
</evidence>
<organism evidence="1 2">
    <name type="scientific">Salmonella enterica subsp. enterica serovar Poona</name>
    <dbReference type="NCBI Taxonomy" id="436295"/>
    <lineage>
        <taxon>Bacteria</taxon>
        <taxon>Pseudomonadati</taxon>
        <taxon>Pseudomonadota</taxon>
        <taxon>Gammaproteobacteria</taxon>
        <taxon>Enterobacterales</taxon>
        <taxon>Enterobacteriaceae</taxon>
        <taxon>Salmonella</taxon>
    </lineage>
</organism>
<gene>
    <name evidence="1" type="ORF">C9F07_22020</name>
</gene>
<feature type="non-terminal residue" evidence="1">
    <location>
        <position position="1"/>
    </location>
</feature>
<protein>
    <submittedName>
        <fullName evidence="1">Alcohol dehydrogenase</fullName>
    </submittedName>
</protein>